<feature type="transmembrane region" description="Helical" evidence="5">
    <location>
        <begin position="215"/>
        <end position="235"/>
    </location>
</feature>
<feature type="transmembrane region" description="Helical" evidence="5">
    <location>
        <begin position="89"/>
        <end position="107"/>
    </location>
</feature>
<keyword evidence="8" id="KW-1185">Reference proteome</keyword>
<evidence type="ECO:0000256" key="4">
    <source>
        <dbReference type="ARBA" id="ARBA00023136"/>
    </source>
</evidence>
<evidence type="ECO:0000313" key="7">
    <source>
        <dbReference type="EMBL" id="KAL3803458.1"/>
    </source>
</evidence>
<reference evidence="7 8" key="1">
    <citation type="submission" date="2024-10" db="EMBL/GenBank/DDBJ databases">
        <title>Updated reference genomes for cyclostephanoid diatoms.</title>
        <authorList>
            <person name="Roberts W.R."/>
            <person name="Alverson A.J."/>
        </authorList>
    </citation>
    <scope>NUCLEOTIDE SEQUENCE [LARGE SCALE GENOMIC DNA]</scope>
    <source>
        <strain evidence="7 8">AJA010-31</strain>
    </source>
</reference>
<evidence type="ECO:0000256" key="2">
    <source>
        <dbReference type="ARBA" id="ARBA00022692"/>
    </source>
</evidence>
<feature type="transmembrane region" description="Helical" evidence="5">
    <location>
        <begin position="439"/>
        <end position="457"/>
    </location>
</feature>
<dbReference type="Pfam" id="PF13520">
    <property type="entry name" value="AA_permease_2"/>
    <property type="match status" value="1"/>
</dbReference>
<evidence type="ECO:0000256" key="3">
    <source>
        <dbReference type="ARBA" id="ARBA00022989"/>
    </source>
</evidence>
<feature type="transmembrane region" description="Helical" evidence="5">
    <location>
        <begin position="408"/>
        <end position="427"/>
    </location>
</feature>
<comment type="subcellular location">
    <subcellularLocation>
        <location evidence="1">Membrane</location>
        <topology evidence="1">Multi-pass membrane protein</topology>
    </subcellularLocation>
</comment>
<dbReference type="Gene3D" id="1.20.1740.10">
    <property type="entry name" value="Amino acid/polyamine transporter I"/>
    <property type="match status" value="1"/>
</dbReference>
<evidence type="ECO:0000256" key="1">
    <source>
        <dbReference type="ARBA" id="ARBA00004141"/>
    </source>
</evidence>
<comment type="caution">
    <text evidence="7">The sequence shown here is derived from an EMBL/GenBank/DDBJ whole genome shotgun (WGS) entry which is preliminary data.</text>
</comment>
<feature type="transmembrane region" description="Helical" evidence="5">
    <location>
        <begin position="502"/>
        <end position="523"/>
    </location>
</feature>
<dbReference type="Pfam" id="PF13906">
    <property type="entry name" value="AA_permease_C"/>
    <property type="match status" value="1"/>
</dbReference>
<feature type="transmembrane region" description="Helical" evidence="5">
    <location>
        <begin position="332"/>
        <end position="355"/>
    </location>
</feature>
<sequence>MPPNNDSHCIPISSPDEFTPLNQQHARTDSTNTFHEFINIHDRSESTIELHRHLTLFDLVCVGVGATVGSGIYVVTGLIAHTLAGPATFISWTLAGCAACLSGLCYAEQGGRFPSAGSTYVYAKETLGETVAVIAGACLTLEYVGSASAVARSWGDKVVEYVRSLEGNSDSDGLSYLLMILEPGMGINPCAFMVSAAAVLLLLNGVKESKFITNLFTTLNVALLLFMAGTALILAKAENLSPLIPPQFGVSGIVRGATSSFFGYIGFDEICCIAGEAVDPAKNMPRAIIYTLVVVTSLYITASIGLVGMVPFEDISETSGFPNGFRYRGLDWAAQVAAIGELVALPFVVLVTIMAQPRLQYAMAKDDILPAVFAQTDDMGNLIYGLKISGVLMTVVATLIPFSHLDDLISSGILIAFTITDASVILVRQRSPESKPNLLKNLLSAFVAGSLSSGFLLRTWIGFGQTGGGVRFMTVICCLTTMTCGYLMATRCERVAEPNKELFLTPFVPTLPLAGIFINLYLITQLETTGLLMIGGYVLVTLGSYWYSKANVNVQRFSKDHPERLISLKKEQMS</sequence>
<proteinExistence type="predicted"/>
<dbReference type="AlphaFoldDB" id="A0ABD3QTG8"/>
<dbReference type="InterPro" id="IPR029485">
    <property type="entry name" value="CAT_C"/>
</dbReference>
<keyword evidence="3 5" id="KW-1133">Transmembrane helix</keyword>
<protein>
    <recommendedName>
        <fullName evidence="6">Cationic amino acid transporter C-terminal domain-containing protein</fullName>
    </recommendedName>
</protein>
<dbReference type="EMBL" id="JALLPJ020000068">
    <property type="protein sequence ID" value="KAL3803458.1"/>
    <property type="molecule type" value="Genomic_DNA"/>
</dbReference>
<feature type="transmembrane region" description="Helical" evidence="5">
    <location>
        <begin position="382"/>
        <end position="402"/>
    </location>
</feature>
<feature type="transmembrane region" description="Helical" evidence="5">
    <location>
        <begin position="174"/>
        <end position="203"/>
    </location>
</feature>
<evidence type="ECO:0000313" key="8">
    <source>
        <dbReference type="Proteomes" id="UP001530400"/>
    </source>
</evidence>
<dbReference type="InterPro" id="IPR002293">
    <property type="entry name" value="AA/rel_permease1"/>
</dbReference>
<feature type="transmembrane region" description="Helical" evidence="5">
    <location>
        <begin position="127"/>
        <end position="154"/>
    </location>
</feature>
<feature type="transmembrane region" description="Helical" evidence="5">
    <location>
        <begin position="56"/>
        <end position="83"/>
    </location>
</feature>
<keyword evidence="4 5" id="KW-0472">Membrane</keyword>
<evidence type="ECO:0000259" key="6">
    <source>
        <dbReference type="Pfam" id="PF13906"/>
    </source>
</evidence>
<feature type="transmembrane region" description="Helical" evidence="5">
    <location>
        <begin position="529"/>
        <end position="547"/>
    </location>
</feature>
<keyword evidence="2 5" id="KW-0812">Transmembrane</keyword>
<feature type="domain" description="Cationic amino acid transporter C-terminal" evidence="6">
    <location>
        <begin position="503"/>
        <end position="546"/>
    </location>
</feature>
<name>A0ABD3QTG8_9STRA</name>
<organism evidence="7 8">
    <name type="scientific">Cyclotella atomus</name>
    <dbReference type="NCBI Taxonomy" id="382360"/>
    <lineage>
        <taxon>Eukaryota</taxon>
        <taxon>Sar</taxon>
        <taxon>Stramenopiles</taxon>
        <taxon>Ochrophyta</taxon>
        <taxon>Bacillariophyta</taxon>
        <taxon>Coscinodiscophyceae</taxon>
        <taxon>Thalassiosirophycidae</taxon>
        <taxon>Stephanodiscales</taxon>
        <taxon>Stephanodiscaceae</taxon>
        <taxon>Cyclotella</taxon>
    </lineage>
</organism>
<feature type="transmembrane region" description="Helical" evidence="5">
    <location>
        <begin position="288"/>
        <end position="312"/>
    </location>
</feature>
<gene>
    <name evidence="7" type="ORF">ACHAWO_002466</name>
</gene>
<dbReference type="PANTHER" id="PTHR43243">
    <property type="entry name" value="INNER MEMBRANE TRANSPORTER YGJI-RELATED"/>
    <property type="match status" value="1"/>
</dbReference>
<dbReference type="GO" id="GO:0016020">
    <property type="term" value="C:membrane"/>
    <property type="evidence" value="ECO:0007669"/>
    <property type="project" value="UniProtKB-SubCell"/>
</dbReference>
<dbReference type="PANTHER" id="PTHR43243:SF82">
    <property type="entry name" value="CATIONIC AMINO ACID TRANSPORTER C-TERMINAL DOMAIN-CONTAINING PROTEIN"/>
    <property type="match status" value="1"/>
</dbReference>
<accession>A0ABD3QTG8</accession>
<feature type="transmembrane region" description="Helical" evidence="5">
    <location>
        <begin position="469"/>
        <end position="490"/>
    </location>
</feature>
<evidence type="ECO:0000256" key="5">
    <source>
        <dbReference type="SAM" id="Phobius"/>
    </source>
</evidence>
<dbReference type="Proteomes" id="UP001530400">
    <property type="component" value="Unassembled WGS sequence"/>
</dbReference>
<feature type="transmembrane region" description="Helical" evidence="5">
    <location>
        <begin position="247"/>
        <end position="267"/>
    </location>
</feature>